<feature type="domain" description="Alginate lyase 2" evidence="2">
    <location>
        <begin position="131"/>
        <end position="302"/>
    </location>
</feature>
<evidence type="ECO:0000313" key="4">
    <source>
        <dbReference type="Proteomes" id="UP001154282"/>
    </source>
</evidence>
<gene>
    <name evidence="3" type="ORF">LITE_LOCUS2514</name>
</gene>
<dbReference type="InterPro" id="IPR014895">
    <property type="entry name" value="Alginate_lyase_2"/>
</dbReference>
<dbReference type="EMBL" id="CAMGYJ010000002">
    <property type="protein sequence ID" value="CAI0380079.1"/>
    <property type="molecule type" value="Genomic_DNA"/>
</dbReference>
<protein>
    <recommendedName>
        <fullName evidence="2">Alginate lyase 2 domain-containing protein</fullName>
    </recommendedName>
</protein>
<sequence>MASTTFAAVTLVLFFSWLLLLAEGGGNAGDPTRGFVALPLTASHMKVQWPYDLRKGERYSFENGVHTLKVYSNDKPHSKESHTRPRTEVRIAISTIQLFSWLLLLAEGRVDSGSTNADPTRGFVALPLTASHMKVQWPYDLRKEERYSFANGVHTLKVYSNDKPFKQHSPTKPRTEVHITGYDYSSGVWQFEGHGFVPSGTSGVCIMQVFGASEHASTLMVRVYGGNLAIYRSKVLPDIYDRWFRLNVIHNVDDGEVKVYVDRSLVYKGPDHGGKSHYFKFGVYAQNDDSRLMESRWKGIKILRKKS</sequence>
<organism evidence="3 4">
    <name type="scientific">Linum tenue</name>
    <dbReference type="NCBI Taxonomy" id="586396"/>
    <lineage>
        <taxon>Eukaryota</taxon>
        <taxon>Viridiplantae</taxon>
        <taxon>Streptophyta</taxon>
        <taxon>Embryophyta</taxon>
        <taxon>Tracheophyta</taxon>
        <taxon>Spermatophyta</taxon>
        <taxon>Magnoliopsida</taxon>
        <taxon>eudicotyledons</taxon>
        <taxon>Gunneridae</taxon>
        <taxon>Pentapetalae</taxon>
        <taxon>rosids</taxon>
        <taxon>fabids</taxon>
        <taxon>Malpighiales</taxon>
        <taxon>Linaceae</taxon>
        <taxon>Linum</taxon>
    </lineage>
</organism>
<dbReference type="PANTHER" id="PTHR33681:SF4">
    <property type="entry name" value="OS12G0171100 PROTEIN"/>
    <property type="match status" value="1"/>
</dbReference>
<accession>A0AAV0H6E0</accession>
<dbReference type="Pfam" id="PF08787">
    <property type="entry name" value="Alginate_lyase2"/>
    <property type="match status" value="1"/>
</dbReference>
<evidence type="ECO:0000256" key="1">
    <source>
        <dbReference type="SAM" id="SignalP"/>
    </source>
</evidence>
<keyword evidence="4" id="KW-1185">Reference proteome</keyword>
<keyword evidence="1" id="KW-0732">Signal</keyword>
<dbReference type="InterPro" id="IPR013320">
    <property type="entry name" value="ConA-like_dom_sf"/>
</dbReference>
<dbReference type="Gene3D" id="2.60.120.200">
    <property type="match status" value="1"/>
</dbReference>
<reference evidence="3" key="1">
    <citation type="submission" date="2022-08" db="EMBL/GenBank/DDBJ databases">
        <authorList>
            <person name="Gutierrez-Valencia J."/>
        </authorList>
    </citation>
    <scope>NUCLEOTIDE SEQUENCE</scope>
</reference>
<dbReference type="Proteomes" id="UP001154282">
    <property type="component" value="Unassembled WGS sequence"/>
</dbReference>
<dbReference type="PANTHER" id="PTHR33681">
    <property type="entry name" value="BINDING PROTEIN, PUTATIVE, EXPRESSED-RELATED"/>
    <property type="match status" value="1"/>
</dbReference>
<feature type="signal peptide" evidence="1">
    <location>
        <begin position="1"/>
        <end position="28"/>
    </location>
</feature>
<evidence type="ECO:0000313" key="3">
    <source>
        <dbReference type="EMBL" id="CAI0380079.1"/>
    </source>
</evidence>
<dbReference type="AlphaFoldDB" id="A0AAV0H6E0"/>
<comment type="caution">
    <text evidence="3">The sequence shown here is derived from an EMBL/GenBank/DDBJ whole genome shotgun (WGS) entry which is preliminary data.</text>
</comment>
<feature type="chain" id="PRO_5043874686" description="Alginate lyase 2 domain-containing protein" evidence="1">
    <location>
        <begin position="29"/>
        <end position="307"/>
    </location>
</feature>
<evidence type="ECO:0000259" key="2">
    <source>
        <dbReference type="Pfam" id="PF08787"/>
    </source>
</evidence>
<proteinExistence type="predicted"/>
<name>A0AAV0H6E0_9ROSI</name>
<dbReference type="SUPFAM" id="SSF49899">
    <property type="entry name" value="Concanavalin A-like lectins/glucanases"/>
    <property type="match status" value="1"/>
</dbReference>